<evidence type="ECO:0000256" key="11">
    <source>
        <dbReference type="ARBA" id="ARBA00022989"/>
    </source>
</evidence>
<dbReference type="GO" id="GO:0005886">
    <property type="term" value="C:plasma membrane"/>
    <property type="evidence" value="ECO:0007669"/>
    <property type="project" value="UniProtKB-SubCell"/>
</dbReference>
<dbReference type="Pfam" id="PF03160">
    <property type="entry name" value="Calx-beta"/>
    <property type="match status" value="2"/>
</dbReference>
<evidence type="ECO:0000256" key="5">
    <source>
        <dbReference type="ARBA" id="ARBA00022692"/>
    </source>
</evidence>
<feature type="transmembrane region" description="Helical" evidence="19">
    <location>
        <begin position="812"/>
        <end position="838"/>
    </location>
</feature>
<comment type="similarity">
    <text evidence="2">Belongs to the Ca(2+):cation antiporter (CaCA) (TC 2.A.19) family. SLC8 subfamily.</text>
</comment>
<accession>A0A8J6CBG1</accession>
<evidence type="ECO:0000256" key="7">
    <source>
        <dbReference type="ARBA" id="ARBA00022729"/>
    </source>
</evidence>
<dbReference type="SMART" id="SM00237">
    <property type="entry name" value="Calx_beta"/>
    <property type="match status" value="1"/>
</dbReference>
<keyword evidence="11 19" id="KW-1133">Transmembrane helix</keyword>
<feature type="transmembrane region" description="Helical" evidence="19">
    <location>
        <begin position="77"/>
        <end position="96"/>
    </location>
</feature>
<evidence type="ECO:0000313" key="22">
    <source>
        <dbReference type="Proteomes" id="UP000751190"/>
    </source>
</evidence>
<dbReference type="InterPro" id="IPR004837">
    <property type="entry name" value="NaCa_Exmemb"/>
</dbReference>
<evidence type="ECO:0000256" key="16">
    <source>
        <dbReference type="ARBA" id="ARBA00023201"/>
    </source>
</evidence>
<evidence type="ECO:0000256" key="17">
    <source>
        <dbReference type="ARBA" id="ARBA00033667"/>
    </source>
</evidence>
<dbReference type="Proteomes" id="UP000751190">
    <property type="component" value="Unassembled WGS sequence"/>
</dbReference>
<comment type="caution">
    <text evidence="21">The sequence shown here is derived from an EMBL/GenBank/DDBJ whole genome shotgun (WGS) entry which is preliminary data.</text>
</comment>
<keyword evidence="7" id="KW-0732">Signal</keyword>
<dbReference type="InterPro" id="IPR004836">
    <property type="entry name" value="Na_Ca_Ex"/>
</dbReference>
<comment type="subcellular location">
    <subcellularLocation>
        <location evidence="1">Cell membrane</location>
        <topology evidence="1">Multi-pass membrane protein</topology>
    </subcellularLocation>
</comment>
<dbReference type="PRINTS" id="PR01259">
    <property type="entry name" value="NACAEXCHNGR"/>
</dbReference>
<evidence type="ECO:0000256" key="3">
    <source>
        <dbReference type="ARBA" id="ARBA00022448"/>
    </source>
</evidence>
<evidence type="ECO:0000256" key="6">
    <source>
        <dbReference type="ARBA" id="ARBA00022723"/>
    </source>
</evidence>
<dbReference type="Gene3D" id="2.60.40.2030">
    <property type="match status" value="2"/>
</dbReference>
<reference evidence="21" key="1">
    <citation type="submission" date="2021-05" db="EMBL/GenBank/DDBJ databases">
        <title>The genome of the haptophyte Pavlova lutheri (Diacronema luteri, Pavlovales) - a model for lipid biosynthesis in eukaryotic algae.</title>
        <authorList>
            <person name="Hulatt C.J."/>
            <person name="Posewitz M.C."/>
        </authorList>
    </citation>
    <scope>NUCLEOTIDE SEQUENCE</scope>
    <source>
        <strain evidence="21">NIVA-4/92</strain>
    </source>
</reference>
<keyword evidence="4" id="KW-1003">Cell membrane</keyword>
<sequence length="1002" mass="106502">MGVNATSVLMSGLKTSAERLALISTLLAAEQDSSRVEPAGTGRGYVFYDGPGIDGRVTDECRSFLFFTGINLLDYRLLALTYGVALAFLFLGIAIISDVFMGAIEVITATEREKVVVSRSGRRSLVTYNVWNPTVANLTLMALGSSAPEIVLAIYGTIATLDTTPDELGPATIVGSAAYNLFVIIAICIPAVAVGETKRIEQLGVFGITSFASIFAYLWLFLCLRVISPGVVEAWEACVTLLLFPLTVYAAYRKDVGCQACGSGGEAAEDGDEPAQNRSSDPLAKPPTAAQLASNAQFASSVRKKRASFTEVEGFAHAHHKQRESRASISAIDPNLPTGAGEIRQSLRVREREQRDDGAPLKRAATSRERIGYLSSRSGREDGEGAAEVGKPSPRTRELAALMRTLTHIKDIEQQNRTHFGGLERVSTRGDGESKKSFAGLRHRMEAVRALSGQRRLVDSAGVVHRTSTIERGNDDASRGPSHADSAGALAATGRASTTHSLAADAEVAIFSFSQPAFLASASWPHAYATVVRRGANDTDAIVSWATVEPSSPRASKVFKRASDVLVFKAGGELSAIIKVPLTAAQLADPAPFQIALTAVEGAHALLSKKSTATIRTVAVKAPAGQQPRVGALQFTQPEVTCSEHVGNLEIEVERVDGSDGVLELSYRTVDGSALANVDYTPIEGTIEFGPNEVLKKLVVPVRSAHTGGEGRSLSLELFAAGALSTELTGEAPVDSCDITILDEAMWKLRLGDTRKQVRQEIAADFYATQSWAEQFRNAVILSGGVNEETGEQQEPTLFDSIMHMLSFFWKVLFACVPPTNILGAWPAFFVSLFFIALCTAAVSEFASNFGCVVGIPDQVTAITVVALGTSLPDTFASRVSVVRDETADNAVGNVTGSNAVNVYLGLGTPWIIGALYHQLAPSGAGAYFVPAEGLAFSVVVFGAFAIVTLAVLMARRKLVGGEVGGPKPLAYACSAFLVLLWLLYILLSSLYSTGQLPNVPL</sequence>
<feature type="transmembrane region" description="Helical" evidence="19">
    <location>
        <begin position="171"/>
        <end position="193"/>
    </location>
</feature>
<evidence type="ECO:0000256" key="12">
    <source>
        <dbReference type="ARBA" id="ARBA00023053"/>
    </source>
</evidence>
<dbReference type="InterPro" id="IPR044880">
    <property type="entry name" value="NCX_ion-bd_dom_sf"/>
</dbReference>
<feature type="region of interest" description="Disordered" evidence="18">
    <location>
        <begin position="468"/>
        <end position="492"/>
    </location>
</feature>
<dbReference type="OrthoDB" id="418484at2759"/>
<keyword evidence="6" id="KW-0479">Metal-binding</keyword>
<feature type="transmembrane region" description="Helical" evidence="19">
    <location>
        <begin position="935"/>
        <end position="955"/>
    </location>
</feature>
<evidence type="ECO:0000256" key="4">
    <source>
        <dbReference type="ARBA" id="ARBA00022475"/>
    </source>
</evidence>
<keyword evidence="9" id="KW-0106">Calcium</keyword>
<feature type="region of interest" description="Disordered" evidence="18">
    <location>
        <begin position="263"/>
        <end position="288"/>
    </location>
</feature>
<feature type="compositionally biased region" description="Basic and acidic residues" evidence="18">
    <location>
        <begin position="348"/>
        <end position="371"/>
    </location>
</feature>
<keyword evidence="10" id="KW-0112">Calmodulin-binding</keyword>
<evidence type="ECO:0000256" key="14">
    <source>
        <dbReference type="ARBA" id="ARBA00023136"/>
    </source>
</evidence>
<evidence type="ECO:0000256" key="8">
    <source>
        <dbReference type="ARBA" id="ARBA00022737"/>
    </source>
</evidence>
<evidence type="ECO:0000256" key="19">
    <source>
        <dbReference type="SAM" id="Phobius"/>
    </source>
</evidence>
<comment type="catalytic activity">
    <reaction evidence="17">
        <text>Ca(2+)(in) + 3 Na(+)(out) = Ca(2+)(out) + 3 Na(+)(in)</text>
        <dbReference type="Rhea" id="RHEA:69955"/>
        <dbReference type="ChEBI" id="CHEBI:29101"/>
        <dbReference type="ChEBI" id="CHEBI:29108"/>
    </reaction>
</comment>
<dbReference type="PANTHER" id="PTHR11878:SF65">
    <property type="entry name" value="NA_CA-EXCHANGE PROTEIN, ISOFORM G"/>
    <property type="match status" value="1"/>
</dbReference>
<dbReference type="EMBL" id="JAGTXO010000015">
    <property type="protein sequence ID" value="KAG8463670.1"/>
    <property type="molecule type" value="Genomic_DNA"/>
</dbReference>
<feature type="compositionally biased region" description="Basic and acidic residues" evidence="18">
    <location>
        <begin position="468"/>
        <end position="478"/>
    </location>
</feature>
<keyword evidence="16" id="KW-0739">Sodium transport</keyword>
<evidence type="ECO:0000259" key="20">
    <source>
        <dbReference type="SMART" id="SM00237"/>
    </source>
</evidence>
<feature type="domain" description="Calx-beta" evidence="20">
    <location>
        <begin position="620"/>
        <end position="719"/>
    </location>
</feature>
<evidence type="ECO:0000256" key="1">
    <source>
        <dbReference type="ARBA" id="ARBA00004651"/>
    </source>
</evidence>
<keyword evidence="14 19" id="KW-0472">Membrane</keyword>
<name>A0A8J6CBG1_DIALT</name>
<dbReference type="PANTHER" id="PTHR11878">
    <property type="entry name" value="SODIUM/CALCIUM EXCHANGER"/>
    <property type="match status" value="1"/>
</dbReference>
<organism evidence="21 22">
    <name type="scientific">Diacronema lutheri</name>
    <name type="common">Unicellular marine alga</name>
    <name type="synonym">Monochrysis lutheri</name>
    <dbReference type="NCBI Taxonomy" id="2081491"/>
    <lineage>
        <taxon>Eukaryota</taxon>
        <taxon>Haptista</taxon>
        <taxon>Haptophyta</taxon>
        <taxon>Pavlovophyceae</taxon>
        <taxon>Pavlovales</taxon>
        <taxon>Pavlovaceae</taxon>
        <taxon>Diacronema</taxon>
    </lineage>
</organism>
<dbReference type="AlphaFoldDB" id="A0A8J6CBG1"/>
<dbReference type="Pfam" id="PF01699">
    <property type="entry name" value="Na_Ca_ex"/>
    <property type="match status" value="2"/>
</dbReference>
<keyword evidence="15" id="KW-0325">Glycoprotein</keyword>
<evidence type="ECO:0000313" key="21">
    <source>
        <dbReference type="EMBL" id="KAG8463670.1"/>
    </source>
</evidence>
<protein>
    <recommendedName>
        <fullName evidence="20">Calx-beta domain-containing protein</fullName>
    </recommendedName>
</protein>
<dbReference type="GO" id="GO:0005516">
    <property type="term" value="F:calmodulin binding"/>
    <property type="evidence" value="ECO:0007669"/>
    <property type="project" value="UniProtKB-KW"/>
</dbReference>
<keyword evidence="12" id="KW-0915">Sodium</keyword>
<gene>
    <name evidence="21" type="ORF">KFE25_003943</name>
</gene>
<keyword evidence="3" id="KW-0813">Transport</keyword>
<feature type="transmembrane region" description="Helical" evidence="19">
    <location>
        <begin position="205"/>
        <end position="228"/>
    </location>
</feature>
<proteinExistence type="inferred from homology"/>
<feature type="region of interest" description="Disordered" evidence="18">
    <location>
        <begin position="314"/>
        <end position="393"/>
    </location>
</feature>
<evidence type="ECO:0000256" key="13">
    <source>
        <dbReference type="ARBA" id="ARBA00023065"/>
    </source>
</evidence>
<dbReference type="InterPro" id="IPR003644">
    <property type="entry name" value="Calx_beta"/>
</dbReference>
<keyword evidence="13" id="KW-0406">Ion transport</keyword>
<keyword evidence="8" id="KW-0677">Repeat</keyword>
<feature type="transmembrane region" description="Helical" evidence="19">
    <location>
        <begin position="970"/>
        <end position="992"/>
    </location>
</feature>
<evidence type="ECO:0000256" key="9">
    <source>
        <dbReference type="ARBA" id="ARBA00022837"/>
    </source>
</evidence>
<dbReference type="SUPFAM" id="SSF141072">
    <property type="entry name" value="CalX-like"/>
    <property type="match status" value="2"/>
</dbReference>
<dbReference type="GO" id="GO:0046872">
    <property type="term" value="F:metal ion binding"/>
    <property type="evidence" value="ECO:0007669"/>
    <property type="project" value="UniProtKB-KW"/>
</dbReference>
<evidence type="ECO:0000256" key="18">
    <source>
        <dbReference type="SAM" id="MobiDB-lite"/>
    </source>
</evidence>
<keyword evidence="22" id="KW-1185">Reference proteome</keyword>
<dbReference type="InterPro" id="IPR038081">
    <property type="entry name" value="CalX-like_sf"/>
</dbReference>
<evidence type="ECO:0000256" key="15">
    <source>
        <dbReference type="ARBA" id="ARBA00023180"/>
    </source>
</evidence>
<dbReference type="GO" id="GO:0007154">
    <property type="term" value="P:cell communication"/>
    <property type="evidence" value="ECO:0007669"/>
    <property type="project" value="InterPro"/>
</dbReference>
<evidence type="ECO:0000256" key="2">
    <source>
        <dbReference type="ARBA" id="ARBA00007489"/>
    </source>
</evidence>
<evidence type="ECO:0000256" key="10">
    <source>
        <dbReference type="ARBA" id="ARBA00022860"/>
    </source>
</evidence>
<dbReference type="Gene3D" id="1.20.1420.30">
    <property type="entry name" value="NCX, central ion-binding region"/>
    <property type="match status" value="2"/>
</dbReference>
<keyword evidence="5 19" id="KW-0812">Transmembrane</keyword>
<dbReference type="GO" id="GO:0005432">
    <property type="term" value="F:calcium:sodium antiporter activity"/>
    <property type="evidence" value="ECO:0007669"/>
    <property type="project" value="InterPro"/>
</dbReference>
<dbReference type="InterPro" id="IPR051171">
    <property type="entry name" value="CaCA"/>
</dbReference>